<gene>
    <name evidence="6" type="ORF">B0T22DRAFT_428176</name>
</gene>
<keyword evidence="7" id="KW-1185">Reference proteome</keyword>
<reference evidence="6" key="1">
    <citation type="journal article" date="2023" name="Mol. Phylogenet. Evol.">
        <title>Genome-scale phylogeny and comparative genomics of the fungal order Sordariales.</title>
        <authorList>
            <person name="Hensen N."/>
            <person name="Bonometti L."/>
            <person name="Westerberg I."/>
            <person name="Brannstrom I.O."/>
            <person name="Guillou S."/>
            <person name="Cros-Aarteil S."/>
            <person name="Calhoun S."/>
            <person name="Haridas S."/>
            <person name="Kuo A."/>
            <person name="Mondo S."/>
            <person name="Pangilinan J."/>
            <person name="Riley R."/>
            <person name="LaButti K."/>
            <person name="Andreopoulos B."/>
            <person name="Lipzen A."/>
            <person name="Chen C."/>
            <person name="Yan M."/>
            <person name="Daum C."/>
            <person name="Ng V."/>
            <person name="Clum A."/>
            <person name="Steindorff A."/>
            <person name="Ohm R.A."/>
            <person name="Martin F."/>
            <person name="Silar P."/>
            <person name="Natvig D.O."/>
            <person name="Lalanne C."/>
            <person name="Gautier V."/>
            <person name="Ament-Velasquez S.L."/>
            <person name="Kruys A."/>
            <person name="Hutchinson M.I."/>
            <person name="Powell A.J."/>
            <person name="Barry K."/>
            <person name="Miller A.N."/>
            <person name="Grigoriev I.V."/>
            <person name="Debuchy R."/>
            <person name="Gladieux P."/>
            <person name="Hiltunen Thoren M."/>
            <person name="Johannesson H."/>
        </authorList>
    </citation>
    <scope>NUCLEOTIDE SEQUENCE</scope>
    <source>
        <strain evidence="6">CBS 314.62</strain>
    </source>
</reference>
<accession>A0AAE0X4D2</accession>
<feature type="domain" description="Prokaryotic-type class I peptide chain release factors" evidence="5">
    <location>
        <begin position="296"/>
        <end position="312"/>
    </location>
</feature>
<dbReference type="SMART" id="SM00937">
    <property type="entry name" value="PCRF"/>
    <property type="match status" value="1"/>
</dbReference>
<dbReference type="PANTHER" id="PTHR43804:SF7">
    <property type="entry name" value="LD18447P"/>
    <property type="match status" value="1"/>
</dbReference>
<comment type="caution">
    <text evidence="6">The sequence shown here is derived from an EMBL/GenBank/DDBJ whole genome shotgun (WGS) entry which is preliminary data.</text>
</comment>
<dbReference type="InterPro" id="IPR005139">
    <property type="entry name" value="PCRF"/>
</dbReference>
<dbReference type="GO" id="GO:0005739">
    <property type="term" value="C:mitochondrion"/>
    <property type="evidence" value="ECO:0007669"/>
    <property type="project" value="UniProtKB-ARBA"/>
</dbReference>
<dbReference type="Gene3D" id="3.30.160.20">
    <property type="match status" value="1"/>
</dbReference>
<evidence type="ECO:0000313" key="7">
    <source>
        <dbReference type="Proteomes" id="UP001270362"/>
    </source>
</evidence>
<dbReference type="PANTHER" id="PTHR43804">
    <property type="entry name" value="LD18447P"/>
    <property type="match status" value="1"/>
</dbReference>
<dbReference type="AlphaFoldDB" id="A0AAE0X4D2"/>
<dbReference type="Pfam" id="PF03462">
    <property type="entry name" value="PCRF"/>
    <property type="match status" value="1"/>
</dbReference>
<keyword evidence="3" id="KW-0648">Protein biosynthesis</keyword>
<proteinExistence type="inferred from homology"/>
<name>A0AAE0X4D2_9PEZI</name>
<dbReference type="PROSITE" id="PS00745">
    <property type="entry name" value="RF_PROK_I"/>
    <property type="match status" value="1"/>
</dbReference>
<dbReference type="Pfam" id="PF00472">
    <property type="entry name" value="RF-1"/>
    <property type="match status" value="1"/>
</dbReference>
<keyword evidence="2" id="KW-0488">Methylation</keyword>
<dbReference type="Gene3D" id="6.10.140.1950">
    <property type="match status" value="1"/>
</dbReference>
<sequence length="443" mass="49029">MLKAPWVCRSCAQSLRRVGMSSARSQRSQAQLFQFPFQSLIRRASTAAPGGLSPALFERARTIAAEHDQLSAELETNFDTKTAKRAGEIANIASALRALENAKASLDELKALLESDDAEMQELARDDLEATNAELVSLGRNLSVALTPKHPFADMPCLLEIRPGPGGTEGRFFADTVFRMYQLYCANKGYRTRVVKYECSDSDGSKGSEGEAALQEAVLEVQDPGAYQAFRGEAGMHRVQRVPVTEKSGRTHTSAVAVWVLPSFPENDGPGAENDFDNPESDFYIDPAEVRTETMRSRGAGGQSVNKTESAIRLTHIPTGTTVSMQDSRSQHSNRAYAWRVLRSRIAEQRREAREELSRSMRSNVLSQSQITRGDKIRTYNYQQDRCTDHRSGMDVHNLPNVLEGGEMLGKLIDSVQGWLTERDIQALIAEQEAVNTDGKRAK</sequence>
<dbReference type="Gene3D" id="3.30.70.1660">
    <property type="match status" value="1"/>
</dbReference>
<protein>
    <recommendedName>
        <fullName evidence="5">Prokaryotic-type class I peptide chain release factors domain-containing protein</fullName>
    </recommendedName>
</protein>
<evidence type="ECO:0000256" key="2">
    <source>
        <dbReference type="ARBA" id="ARBA00022481"/>
    </source>
</evidence>
<keyword evidence="4" id="KW-0175">Coiled coil</keyword>
<dbReference type="InterPro" id="IPR045853">
    <property type="entry name" value="Pep_chain_release_fac_I_sf"/>
</dbReference>
<organism evidence="6 7">
    <name type="scientific">Podospora appendiculata</name>
    <dbReference type="NCBI Taxonomy" id="314037"/>
    <lineage>
        <taxon>Eukaryota</taxon>
        <taxon>Fungi</taxon>
        <taxon>Dikarya</taxon>
        <taxon>Ascomycota</taxon>
        <taxon>Pezizomycotina</taxon>
        <taxon>Sordariomycetes</taxon>
        <taxon>Sordariomycetidae</taxon>
        <taxon>Sordariales</taxon>
        <taxon>Podosporaceae</taxon>
        <taxon>Podospora</taxon>
    </lineage>
</organism>
<evidence type="ECO:0000256" key="1">
    <source>
        <dbReference type="ARBA" id="ARBA00010835"/>
    </source>
</evidence>
<comment type="similarity">
    <text evidence="1">Belongs to the prokaryotic/mitochondrial release factor family.</text>
</comment>
<dbReference type="FunFam" id="3.30.160.20:FF:000004">
    <property type="entry name" value="Peptide chain release factor 1"/>
    <property type="match status" value="1"/>
</dbReference>
<dbReference type="EMBL" id="JAULSO010000003">
    <property type="protein sequence ID" value="KAK3684850.1"/>
    <property type="molecule type" value="Genomic_DNA"/>
</dbReference>
<dbReference type="GO" id="GO:0032543">
    <property type="term" value="P:mitochondrial translation"/>
    <property type="evidence" value="ECO:0007669"/>
    <property type="project" value="UniProtKB-ARBA"/>
</dbReference>
<evidence type="ECO:0000256" key="4">
    <source>
        <dbReference type="SAM" id="Coils"/>
    </source>
</evidence>
<evidence type="ECO:0000256" key="3">
    <source>
        <dbReference type="ARBA" id="ARBA00022917"/>
    </source>
</evidence>
<feature type="coiled-coil region" evidence="4">
    <location>
        <begin position="89"/>
        <end position="126"/>
    </location>
</feature>
<dbReference type="Proteomes" id="UP001270362">
    <property type="component" value="Unassembled WGS sequence"/>
</dbReference>
<evidence type="ECO:0000313" key="6">
    <source>
        <dbReference type="EMBL" id="KAK3684850.1"/>
    </source>
</evidence>
<evidence type="ECO:0000259" key="5">
    <source>
        <dbReference type="PROSITE" id="PS00745"/>
    </source>
</evidence>
<dbReference type="InterPro" id="IPR000352">
    <property type="entry name" value="Pep_chain_release_fac_I"/>
</dbReference>
<dbReference type="GO" id="GO:0003747">
    <property type="term" value="F:translation release factor activity"/>
    <property type="evidence" value="ECO:0007669"/>
    <property type="project" value="InterPro"/>
</dbReference>
<dbReference type="InterPro" id="IPR050057">
    <property type="entry name" value="Prokaryotic/Mito_RF"/>
</dbReference>
<reference evidence="6" key="2">
    <citation type="submission" date="2023-06" db="EMBL/GenBank/DDBJ databases">
        <authorList>
            <consortium name="Lawrence Berkeley National Laboratory"/>
            <person name="Haridas S."/>
            <person name="Hensen N."/>
            <person name="Bonometti L."/>
            <person name="Westerberg I."/>
            <person name="Brannstrom I.O."/>
            <person name="Guillou S."/>
            <person name="Cros-Aarteil S."/>
            <person name="Calhoun S."/>
            <person name="Kuo A."/>
            <person name="Mondo S."/>
            <person name="Pangilinan J."/>
            <person name="Riley R."/>
            <person name="Labutti K."/>
            <person name="Andreopoulos B."/>
            <person name="Lipzen A."/>
            <person name="Chen C."/>
            <person name="Yanf M."/>
            <person name="Daum C."/>
            <person name="Ng V."/>
            <person name="Clum A."/>
            <person name="Steindorff A."/>
            <person name="Ohm R."/>
            <person name="Martin F."/>
            <person name="Silar P."/>
            <person name="Natvig D."/>
            <person name="Lalanne C."/>
            <person name="Gautier V."/>
            <person name="Ament-Velasquez S.L."/>
            <person name="Kruys A."/>
            <person name="Hutchinson M.I."/>
            <person name="Powell A.J."/>
            <person name="Barry K."/>
            <person name="Miller A.N."/>
            <person name="Grigoriev I.V."/>
            <person name="Debuchy R."/>
            <person name="Gladieux P."/>
            <person name="Thoren M.H."/>
            <person name="Johannesson H."/>
        </authorList>
    </citation>
    <scope>NUCLEOTIDE SEQUENCE</scope>
    <source>
        <strain evidence="6">CBS 314.62</strain>
    </source>
</reference>
<dbReference type="SUPFAM" id="SSF75620">
    <property type="entry name" value="Release factor"/>
    <property type="match status" value="1"/>
</dbReference>